<proteinExistence type="predicted"/>
<dbReference type="SUPFAM" id="SSF81383">
    <property type="entry name" value="F-box domain"/>
    <property type="match status" value="1"/>
</dbReference>
<evidence type="ECO:0008006" key="3">
    <source>
        <dbReference type="Google" id="ProtNLM"/>
    </source>
</evidence>
<sequence length="211" mass="24126">MAALIGLPFDIFATICHFLAPFDVLALIQTCQTLYNDHKSSELFIWIDQLRTTTAVNQSFLTASCLRDMQIKDLKHAATAPFRMLRKLEEFSHRGTCLEYASRKMISFRDRDVTDLFLVPGGRHLILLSQKRIEVWDLSTNYHTPNPIKRRVSVDDDAAVKLLLRSVTQHSSPGKSALRIVTHSIREHASLYVVLVPEMRRTYQSLLQSVS</sequence>
<dbReference type="InterPro" id="IPR036047">
    <property type="entry name" value="F-box-like_dom_sf"/>
</dbReference>
<dbReference type="AlphaFoldDB" id="A0A0C2XGM9"/>
<reference evidence="1 2" key="1">
    <citation type="submission" date="2014-04" db="EMBL/GenBank/DDBJ databases">
        <authorList>
            <consortium name="DOE Joint Genome Institute"/>
            <person name="Kuo A."/>
            <person name="Gay G."/>
            <person name="Dore J."/>
            <person name="Kohler A."/>
            <person name="Nagy L.G."/>
            <person name="Floudas D."/>
            <person name="Copeland A."/>
            <person name="Barry K.W."/>
            <person name="Cichocki N."/>
            <person name="Veneault-Fourrey C."/>
            <person name="LaButti K."/>
            <person name="Lindquist E.A."/>
            <person name="Lipzen A."/>
            <person name="Lundell T."/>
            <person name="Morin E."/>
            <person name="Murat C."/>
            <person name="Sun H."/>
            <person name="Tunlid A."/>
            <person name="Henrissat B."/>
            <person name="Grigoriev I.V."/>
            <person name="Hibbett D.S."/>
            <person name="Martin F."/>
            <person name="Nordberg H.P."/>
            <person name="Cantor M.N."/>
            <person name="Hua S.X."/>
        </authorList>
    </citation>
    <scope>NUCLEOTIDE SEQUENCE [LARGE SCALE GENOMIC DNA]</scope>
    <source>
        <strain evidence="2">h7</strain>
    </source>
</reference>
<name>A0A0C2XGM9_HEBCY</name>
<accession>A0A0C2XGM9</accession>
<organism evidence="1 2">
    <name type="scientific">Hebeloma cylindrosporum</name>
    <dbReference type="NCBI Taxonomy" id="76867"/>
    <lineage>
        <taxon>Eukaryota</taxon>
        <taxon>Fungi</taxon>
        <taxon>Dikarya</taxon>
        <taxon>Basidiomycota</taxon>
        <taxon>Agaricomycotina</taxon>
        <taxon>Agaricomycetes</taxon>
        <taxon>Agaricomycetidae</taxon>
        <taxon>Agaricales</taxon>
        <taxon>Agaricineae</taxon>
        <taxon>Hymenogastraceae</taxon>
        <taxon>Hebeloma</taxon>
    </lineage>
</organism>
<dbReference type="HOGENOM" id="CLU_1390394_0_0_1"/>
<evidence type="ECO:0000313" key="1">
    <source>
        <dbReference type="EMBL" id="KIM37048.1"/>
    </source>
</evidence>
<dbReference type="Proteomes" id="UP000053424">
    <property type="component" value="Unassembled WGS sequence"/>
</dbReference>
<evidence type="ECO:0000313" key="2">
    <source>
        <dbReference type="Proteomes" id="UP000053424"/>
    </source>
</evidence>
<dbReference type="EMBL" id="KN831800">
    <property type="protein sequence ID" value="KIM37048.1"/>
    <property type="molecule type" value="Genomic_DNA"/>
</dbReference>
<keyword evidence="2" id="KW-1185">Reference proteome</keyword>
<reference evidence="2" key="2">
    <citation type="submission" date="2015-01" db="EMBL/GenBank/DDBJ databases">
        <title>Evolutionary Origins and Diversification of the Mycorrhizal Mutualists.</title>
        <authorList>
            <consortium name="DOE Joint Genome Institute"/>
            <consortium name="Mycorrhizal Genomics Consortium"/>
            <person name="Kohler A."/>
            <person name="Kuo A."/>
            <person name="Nagy L.G."/>
            <person name="Floudas D."/>
            <person name="Copeland A."/>
            <person name="Barry K.W."/>
            <person name="Cichocki N."/>
            <person name="Veneault-Fourrey C."/>
            <person name="LaButti K."/>
            <person name="Lindquist E.A."/>
            <person name="Lipzen A."/>
            <person name="Lundell T."/>
            <person name="Morin E."/>
            <person name="Murat C."/>
            <person name="Riley R."/>
            <person name="Ohm R."/>
            <person name="Sun H."/>
            <person name="Tunlid A."/>
            <person name="Henrissat B."/>
            <person name="Grigoriev I.V."/>
            <person name="Hibbett D.S."/>
            <person name="Martin F."/>
        </authorList>
    </citation>
    <scope>NUCLEOTIDE SEQUENCE [LARGE SCALE GENOMIC DNA]</scope>
    <source>
        <strain evidence="2">h7</strain>
    </source>
</reference>
<dbReference type="OrthoDB" id="2688364at2759"/>
<protein>
    <recommendedName>
        <fullName evidence="3">F-box domain-containing protein</fullName>
    </recommendedName>
</protein>
<gene>
    <name evidence="1" type="ORF">M413DRAFT_280952</name>
</gene>